<comment type="caution">
    <text evidence="2">The sequence shown here is derived from an EMBL/GenBank/DDBJ whole genome shotgun (WGS) entry which is preliminary data.</text>
</comment>
<dbReference type="Proteomes" id="UP001227192">
    <property type="component" value="Unassembled WGS sequence"/>
</dbReference>
<feature type="non-terminal residue" evidence="2">
    <location>
        <position position="1"/>
    </location>
</feature>
<proteinExistence type="predicted"/>
<sequence>RTLATDLGNPLTPPPLFLTK</sequence>
<gene>
    <name evidence="2" type="ORF">VN97_g8594</name>
</gene>
<evidence type="ECO:0000256" key="1">
    <source>
        <dbReference type="SAM" id="MobiDB-lite"/>
    </source>
</evidence>
<evidence type="ECO:0000313" key="3">
    <source>
        <dbReference type="Proteomes" id="UP001227192"/>
    </source>
</evidence>
<reference evidence="2" key="1">
    <citation type="submission" date="2015-06" db="EMBL/GenBank/DDBJ databases">
        <authorList>
            <person name="Nguyen H."/>
        </authorList>
    </citation>
    <scope>NUCLEOTIDE SEQUENCE</scope>
    <source>
        <strain evidence="2">DAOM 180753</strain>
    </source>
</reference>
<organism evidence="2 3">
    <name type="scientific">Penicillium thymicola</name>
    <dbReference type="NCBI Taxonomy" id="293382"/>
    <lineage>
        <taxon>Eukaryota</taxon>
        <taxon>Fungi</taxon>
        <taxon>Dikarya</taxon>
        <taxon>Ascomycota</taxon>
        <taxon>Pezizomycotina</taxon>
        <taxon>Eurotiomycetes</taxon>
        <taxon>Eurotiomycetidae</taxon>
        <taxon>Eurotiales</taxon>
        <taxon>Aspergillaceae</taxon>
        <taxon>Penicillium</taxon>
    </lineage>
</organism>
<dbReference type="EMBL" id="LACB01000313">
    <property type="protein sequence ID" value="KAJ9484759.1"/>
    <property type="molecule type" value="Genomic_DNA"/>
</dbReference>
<keyword evidence="3" id="KW-1185">Reference proteome</keyword>
<accession>A0AAI9TDU3</accession>
<dbReference type="AlphaFoldDB" id="A0AAI9TDU3"/>
<protein>
    <submittedName>
        <fullName evidence="2">Uncharacterized protein</fullName>
    </submittedName>
</protein>
<feature type="region of interest" description="Disordered" evidence="1">
    <location>
        <begin position="1"/>
        <end position="20"/>
    </location>
</feature>
<feature type="compositionally biased region" description="Pro residues" evidence="1">
    <location>
        <begin position="11"/>
        <end position="20"/>
    </location>
</feature>
<reference evidence="2" key="2">
    <citation type="journal article" date="2016" name="Fungal Biol.">
        <title>Ochratoxin A production by Penicillium thymicola.</title>
        <authorList>
            <person name="Nguyen H.D.T."/>
            <person name="McMullin D.R."/>
            <person name="Ponomareva E."/>
            <person name="Riley R."/>
            <person name="Pomraning K.R."/>
            <person name="Baker S.E."/>
            <person name="Seifert K.A."/>
        </authorList>
    </citation>
    <scope>NUCLEOTIDE SEQUENCE</scope>
    <source>
        <strain evidence="2">DAOM 180753</strain>
    </source>
</reference>
<name>A0AAI9TDU3_PENTH</name>
<evidence type="ECO:0000313" key="2">
    <source>
        <dbReference type="EMBL" id="KAJ9484759.1"/>
    </source>
</evidence>